<dbReference type="InterPro" id="IPR035965">
    <property type="entry name" value="PAS-like_dom_sf"/>
</dbReference>
<gene>
    <name evidence="19" type="ORF">GR328_08445</name>
</gene>
<keyword evidence="10" id="KW-0677">Repeat</keyword>
<dbReference type="InterPro" id="IPR036890">
    <property type="entry name" value="HATPase_C_sf"/>
</dbReference>
<reference evidence="19 20" key="1">
    <citation type="submission" date="2019-12" db="EMBL/GenBank/DDBJ databases">
        <authorList>
            <person name="Yuan C.-G."/>
        </authorList>
    </citation>
    <scope>NUCLEOTIDE SEQUENCE [LARGE SCALE GENOMIC DNA]</scope>
    <source>
        <strain evidence="19 20">KCTC 23863</strain>
    </source>
</reference>
<name>A0A7X3MR24_9HYPH</name>
<dbReference type="PROSITE" id="PS50112">
    <property type="entry name" value="PAS"/>
    <property type="match status" value="3"/>
</dbReference>
<dbReference type="EMBL" id="WURB01000005">
    <property type="protein sequence ID" value="MXQ11488.1"/>
    <property type="molecule type" value="Genomic_DNA"/>
</dbReference>
<dbReference type="SMART" id="SM00086">
    <property type="entry name" value="PAC"/>
    <property type="match status" value="4"/>
</dbReference>
<evidence type="ECO:0000259" key="18">
    <source>
        <dbReference type="PROSITE" id="PS50113"/>
    </source>
</evidence>
<evidence type="ECO:0000256" key="13">
    <source>
        <dbReference type="ARBA" id="ARBA00022840"/>
    </source>
</evidence>
<feature type="domain" description="PAC" evidence="18">
    <location>
        <begin position="224"/>
        <end position="275"/>
    </location>
</feature>
<feature type="domain" description="PAS" evidence="17">
    <location>
        <begin position="403"/>
        <end position="439"/>
    </location>
</feature>
<dbReference type="RefSeq" id="WP_160884089.1">
    <property type="nucleotide sequence ID" value="NZ_WURB01000005.1"/>
</dbReference>
<evidence type="ECO:0000256" key="16">
    <source>
        <dbReference type="ARBA" id="ARBA00023170"/>
    </source>
</evidence>
<evidence type="ECO:0000256" key="15">
    <source>
        <dbReference type="ARBA" id="ARBA00023026"/>
    </source>
</evidence>
<keyword evidence="20" id="KW-1185">Reference proteome</keyword>
<comment type="catalytic activity">
    <reaction evidence="1">
        <text>ATP + protein L-histidine = ADP + protein N-phospho-L-histidine.</text>
        <dbReference type="EC" id="2.7.13.3"/>
    </reaction>
</comment>
<keyword evidence="7" id="KW-0285">Flavoprotein</keyword>
<keyword evidence="6" id="KW-0716">Sensory transduction</keyword>
<organism evidence="19 20">
    <name type="scientific">Microvirga makkahensis</name>
    <dbReference type="NCBI Taxonomy" id="1128670"/>
    <lineage>
        <taxon>Bacteria</taxon>
        <taxon>Pseudomonadati</taxon>
        <taxon>Pseudomonadota</taxon>
        <taxon>Alphaproteobacteria</taxon>
        <taxon>Hyphomicrobiales</taxon>
        <taxon>Methylobacteriaceae</taxon>
        <taxon>Microvirga</taxon>
    </lineage>
</organism>
<dbReference type="SMART" id="SM00911">
    <property type="entry name" value="HWE_HK"/>
    <property type="match status" value="1"/>
</dbReference>
<evidence type="ECO:0000313" key="19">
    <source>
        <dbReference type="EMBL" id="MXQ11488.1"/>
    </source>
</evidence>
<dbReference type="InterPro" id="IPR000700">
    <property type="entry name" value="PAS-assoc_C"/>
</dbReference>
<dbReference type="Pfam" id="PF08448">
    <property type="entry name" value="PAS_4"/>
    <property type="match status" value="3"/>
</dbReference>
<feature type="domain" description="PAC" evidence="18">
    <location>
        <begin position="350"/>
        <end position="402"/>
    </location>
</feature>
<comment type="caution">
    <text evidence="19">The sequence shown here is derived from an EMBL/GenBank/DDBJ whole genome shotgun (WGS) entry which is preliminary data.</text>
</comment>
<evidence type="ECO:0000256" key="2">
    <source>
        <dbReference type="ARBA" id="ARBA00012438"/>
    </source>
</evidence>
<feature type="domain" description="PAC" evidence="18">
    <location>
        <begin position="100"/>
        <end position="152"/>
    </location>
</feature>
<protein>
    <recommendedName>
        <fullName evidence="3">Blue-light-activated histidine kinase</fullName>
        <ecNumber evidence="2">2.7.13.3</ecNumber>
    </recommendedName>
</protein>
<dbReference type="InterPro" id="IPR013767">
    <property type="entry name" value="PAS_fold"/>
</dbReference>
<dbReference type="NCBIfam" id="TIGR00229">
    <property type="entry name" value="sensory_box"/>
    <property type="match status" value="3"/>
</dbReference>
<keyword evidence="14" id="KW-0157">Chromophore</keyword>
<evidence type="ECO:0000256" key="7">
    <source>
        <dbReference type="ARBA" id="ARBA00022630"/>
    </source>
</evidence>
<dbReference type="OrthoDB" id="341208at2"/>
<dbReference type="PROSITE" id="PS50113">
    <property type="entry name" value="PAC"/>
    <property type="match status" value="4"/>
</dbReference>
<keyword evidence="13" id="KW-0067">ATP-binding</keyword>
<dbReference type="InterPro" id="IPR000014">
    <property type="entry name" value="PAS"/>
</dbReference>
<feature type="domain" description="PAS" evidence="17">
    <location>
        <begin position="153"/>
        <end position="198"/>
    </location>
</feature>
<dbReference type="Proteomes" id="UP000436483">
    <property type="component" value="Unassembled WGS sequence"/>
</dbReference>
<sequence length="726" mass="81044">MTVAAFSSSNPLPQPSLQELATVSQAVLDAIPAAIYICSADGIIRRYSKRAAELWGRQPRLGETDERYCGSFRLYHLDGRPLAHADTPMAQVLRSGKPAHGLEVLIERPDQSRRTVLAHIEPLLDSQGGILGAINCFQDISDRKDIEIELRQSRQDLEDFFENSAVGLHLVAADGTILRANRAELDLLGYSADEYIGRPIADFHADAQVIGDILRRLSRGETLDRYPAQLKAKDGSIRHVLITSNVHFRNGEFHNTRCFTVDVTDQHRADEALRESQQRLAVTYEKAPIGIAEMDAAGRFVRVNPALSGIVGYASEELVGRSFVELTHPEDRDDDAEHYARQVRGELAHYSMQKRFLRKDGGIVFVNVLSASVLDAQGRFRYGVRVVQDVTEQRQAEERLRESERQVRELLEALPAAIYTTDAEGRITYYNQAAVDFSGRRPILGSDEWCVTWRLFTPDGTPLPHDQCPMAVALKEGRVVRGEEAIAERPDGSRVPFIPFPTPLRNASGKVVGAINMLVDITERKRAEEHQRVLIDELNHRVKNTLATVQSIASQTIRTSADIESFSENFEARLLSLSKAHELLTRQAWTGVNLRDIICQELEPYHGGSAMRVRLEGADLMLAPRVGLALSLVLHELTTNAAKYGALSNEQGLVTVWWEAPEYGTVDVLRIEWIESGGPAVTPPVKRSFGTRLIERSMTKDLQGMARLDFDPAGLRCILEFPLKQL</sequence>
<feature type="domain" description="PAS" evidence="17">
    <location>
        <begin position="276"/>
        <end position="346"/>
    </location>
</feature>
<dbReference type="InterPro" id="IPR013656">
    <property type="entry name" value="PAS_4"/>
</dbReference>
<dbReference type="InterPro" id="IPR011102">
    <property type="entry name" value="Sig_transdc_His_kinase_HWE"/>
</dbReference>
<reference evidence="19 20" key="2">
    <citation type="submission" date="2020-01" db="EMBL/GenBank/DDBJ databases">
        <title>Microvirga sp. nov., an arsenate reduction bacterium isolated from Tibet hotspring sediments.</title>
        <authorList>
            <person name="Xian W.-D."/>
            <person name="Li W.-J."/>
        </authorList>
    </citation>
    <scope>NUCLEOTIDE SEQUENCE [LARGE SCALE GENOMIC DNA]</scope>
    <source>
        <strain evidence="19 20">KCTC 23863</strain>
    </source>
</reference>
<keyword evidence="4" id="KW-0600">Photoreceptor protein</keyword>
<dbReference type="Gene3D" id="3.30.565.10">
    <property type="entry name" value="Histidine kinase-like ATPase, C-terminal domain"/>
    <property type="match status" value="1"/>
</dbReference>
<feature type="domain" description="PAC" evidence="18">
    <location>
        <begin position="481"/>
        <end position="533"/>
    </location>
</feature>
<evidence type="ECO:0000256" key="8">
    <source>
        <dbReference type="ARBA" id="ARBA00022643"/>
    </source>
</evidence>
<keyword evidence="5" id="KW-0597">Phosphoprotein</keyword>
<evidence type="ECO:0000256" key="9">
    <source>
        <dbReference type="ARBA" id="ARBA00022679"/>
    </source>
</evidence>
<accession>A0A7X3MR24</accession>
<keyword evidence="12" id="KW-0418">Kinase</keyword>
<dbReference type="Gene3D" id="3.30.450.20">
    <property type="entry name" value="PAS domain"/>
    <property type="match status" value="4"/>
</dbReference>
<keyword evidence="11" id="KW-0547">Nucleotide-binding</keyword>
<evidence type="ECO:0000313" key="20">
    <source>
        <dbReference type="Proteomes" id="UP000436483"/>
    </source>
</evidence>
<keyword evidence="15" id="KW-0843">Virulence</keyword>
<dbReference type="SMART" id="SM00091">
    <property type="entry name" value="PAS"/>
    <property type="match status" value="4"/>
</dbReference>
<dbReference type="InterPro" id="IPR001610">
    <property type="entry name" value="PAC"/>
</dbReference>
<evidence type="ECO:0000256" key="5">
    <source>
        <dbReference type="ARBA" id="ARBA00022553"/>
    </source>
</evidence>
<dbReference type="GO" id="GO:0006355">
    <property type="term" value="P:regulation of DNA-templated transcription"/>
    <property type="evidence" value="ECO:0007669"/>
    <property type="project" value="InterPro"/>
</dbReference>
<keyword evidence="9" id="KW-0808">Transferase</keyword>
<evidence type="ECO:0000256" key="1">
    <source>
        <dbReference type="ARBA" id="ARBA00000085"/>
    </source>
</evidence>
<proteinExistence type="predicted"/>
<keyword evidence="16" id="KW-0675">Receptor</keyword>
<dbReference type="AlphaFoldDB" id="A0A7X3MR24"/>
<evidence type="ECO:0000256" key="12">
    <source>
        <dbReference type="ARBA" id="ARBA00022777"/>
    </source>
</evidence>
<dbReference type="Pfam" id="PF00989">
    <property type="entry name" value="PAS"/>
    <property type="match status" value="1"/>
</dbReference>
<dbReference type="CDD" id="cd00130">
    <property type="entry name" value="PAS"/>
    <property type="match status" value="3"/>
</dbReference>
<evidence type="ECO:0000259" key="17">
    <source>
        <dbReference type="PROSITE" id="PS50112"/>
    </source>
</evidence>
<dbReference type="SUPFAM" id="SSF55785">
    <property type="entry name" value="PYP-like sensor domain (PAS domain)"/>
    <property type="match status" value="4"/>
</dbReference>
<dbReference type="Pfam" id="PF07536">
    <property type="entry name" value="HWE_HK"/>
    <property type="match status" value="1"/>
</dbReference>
<evidence type="ECO:0000256" key="4">
    <source>
        <dbReference type="ARBA" id="ARBA00022543"/>
    </source>
</evidence>
<dbReference type="GO" id="GO:0005524">
    <property type="term" value="F:ATP binding"/>
    <property type="evidence" value="ECO:0007669"/>
    <property type="project" value="UniProtKB-KW"/>
</dbReference>
<evidence type="ECO:0000256" key="11">
    <source>
        <dbReference type="ARBA" id="ARBA00022741"/>
    </source>
</evidence>
<dbReference type="EC" id="2.7.13.3" evidence="2"/>
<evidence type="ECO:0000256" key="14">
    <source>
        <dbReference type="ARBA" id="ARBA00022991"/>
    </source>
</evidence>
<evidence type="ECO:0000256" key="3">
    <source>
        <dbReference type="ARBA" id="ARBA00021740"/>
    </source>
</evidence>
<dbReference type="PANTHER" id="PTHR41523">
    <property type="entry name" value="TWO-COMPONENT SYSTEM SENSOR PROTEIN"/>
    <property type="match status" value="1"/>
</dbReference>
<dbReference type="GO" id="GO:0004673">
    <property type="term" value="F:protein histidine kinase activity"/>
    <property type="evidence" value="ECO:0007669"/>
    <property type="project" value="UniProtKB-EC"/>
</dbReference>
<evidence type="ECO:0000256" key="10">
    <source>
        <dbReference type="ARBA" id="ARBA00022737"/>
    </source>
</evidence>
<keyword evidence="8" id="KW-0288">FMN</keyword>
<dbReference type="GO" id="GO:0009881">
    <property type="term" value="F:photoreceptor activity"/>
    <property type="evidence" value="ECO:0007669"/>
    <property type="project" value="UniProtKB-KW"/>
</dbReference>
<evidence type="ECO:0000256" key="6">
    <source>
        <dbReference type="ARBA" id="ARBA00022606"/>
    </source>
</evidence>
<dbReference type="PANTHER" id="PTHR41523:SF8">
    <property type="entry name" value="ETHYLENE RESPONSE SENSOR PROTEIN"/>
    <property type="match status" value="1"/>
</dbReference>